<feature type="signal peptide" evidence="4">
    <location>
        <begin position="1"/>
        <end position="18"/>
    </location>
</feature>
<dbReference type="SMART" id="SM00216">
    <property type="entry name" value="VWD"/>
    <property type="match status" value="6"/>
</dbReference>
<feature type="domain" description="VWFD" evidence="5">
    <location>
        <begin position="1441"/>
        <end position="1618"/>
    </location>
</feature>
<feature type="domain" description="VWFD" evidence="5">
    <location>
        <begin position="2205"/>
        <end position="2390"/>
    </location>
</feature>
<feature type="domain" description="VWFD" evidence="5">
    <location>
        <begin position="737"/>
        <end position="920"/>
    </location>
</feature>
<dbReference type="InterPro" id="IPR036084">
    <property type="entry name" value="Ser_inhib-like_sf"/>
</dbReference>
<reference evidence="6" key="1">
    <citation type="submission" date="2022-07" db="EMBL/GenBank/DDBJ databases">
        <title>Chromosome-level genome of Muraenolepis orangiensis.</title>
        <authorList>
            <person name="Kim J."/>
        </authorList>
    </citation>
    <scope>NUCLEOTIDE SEQUENCE</scope>
    <source>
        <strain evidence="6">KU_S4_2022</strain>
        <tissue evidence="6">Muscle</tissue>
    </source>
</reference>
<dbReference type="InterPro" id="IPR002919">
    <property type="entry name" value="TIL_dom"/>
</dbReference>
<proteinExistence type="predicted"/>
<name>A0A9Q0E3U6_9TELE</name>
<dbReference type="Pfam" id="PF08742">
    <property type="entry name" value="C8"/>
    <property type="match status" value="4"/>
</dbReference>
<keyword evidence="1" id="KW-0677">Repeat</keyword>
<dbReference type="SMART" id="SM00832">
    <property type="entry name" value="C8"/>
    <property type="match status" value="4"/>
</dbReference>
<dbReference type="FunFam" id="2.10.25.10:FF:000055">
    <property type="entry name" value="alpha-tectorin isoform X1"/>
    <property type="match status" value="2"/>
</dbReference>
<dbReference type="InterPro" id="IPR025615">
    <property type="entry name" value="TILa_dom"/>
</dbReference>
<dbReference type="OrthoDB" id="6236007at2759"/>
<evidence type="ECO:0000259" key="5">
    <source>
        <dbReference type="PROSITE" id="PS51233"/>
    </source>
</evidence>
<dbReference type="Pfam" id="PF12714">
    <property type="entry name" value="TILa"/>
    <property type="match status" value="4"/>
</dbReference>
<feature type="domain" description="VWFD" evidence="5">
    <location>
        <begin position="1055"/>
        <end position="1235"/>
    </location>
</feature>
<evidence type="ECO:0000256" key="2">
    <source>
        <dbReference type="ARBA" id="ARBA00023157"/>
    </source>
</evidence>
<dbReference type="InterPro" id="IPR014853">
    <property type="entry name" value="VWF/SSPO/ZAN-like_Cys-rich_dom"/>
</dbReference>
<evidence type="ECO:0000256" key="1">
    <source>
        <dbReference type="ARBA" id="ARBA00022737"/>
    </source>
</evidence>
<evidence type="ECO:0000256" key="3">
    <source>
        <dbReference type="ARBA" id="ARBA00023180"/>
    </source>
</evidence>
<dbReference type="PANTHER" id="PTHR11339:SF374">
    <property type="entry name" value="ZONADHESIN"/>
    <property type="match status" value="1"/>
</dbReference>
<dbReference type="Pfam" id="PF00094">
    <property type="entry name" value="VWD"/>
    <property type="match status" value="6"/>
</dbReference>
<dbReference type="PANTHER" id="PTHR11339">
    <property type="entry name" value="EXTRACELLULAR MATRIX GLYCOPROTEIN RELATED"/>
    <property type="match status" value="1"/>
</dbReference>
<feature type="domain" description="VWFD" evidence="5">
    <location>
        <begin position="1822"/>
        <end position="2001"/>
    </location>
</feature>
<feature type="chain" id="PRO_5040296636" description="VWFD domain-containing protein" evidence="4">
    <location>
        <begin position="19"/>
        <end position="2393"/>
    </location>
</feature>
<dbReference type="Proteomes" id="UP001148018">
    <property type="component" value="Unassembled WGS sequence"/>
</dbReference>
<dbReference type="Pfam" id="PF01826">
    <property type="entry name" value="TIL"/>
    <property type="match status" value="3"/>
</dbReference>
<dbReference type="SMART" id="SM00215">
    <property type="entry name" value="VWC_out"/>
    <property type="match status" value="3"/>
</dbReference>
<protein>
    <recommendedName>
        <fullName evidence="5">VWFD domain-containing protein</fullName>
    </recommendedName>
</protein>
<keyword evidence="7" id="KW-1185">Reference proteome</keyword>
<dbReference type="InterPro" id="IPR001007">
    <property type="entry name" value="VWF_dom"/>
</dbReference>
<keyword evidence="2" id="KW-1015">Disulfide bond</keyword>
<dbReference type="EMBL" id="JANIIK010000109">
    <property type="protein sequence ID" value="KAJ3598355.1"/>
    <property type="molecule type" value="Genomic_DNA"/>
</dbReference>
<feature type="domain" description="VWFD" evidence="5">
    <location>
        <begin position="428"/>
        <end position="606"/>
    </location>
</feature>
<evidence type="ECO:0000256" key="4">
    <source>
        <dbReference type="SAM" id="SignalP"/>
    </source>
</evidence>
<organism evidence="6 7">
    <name type="scientific">Muraenolepis orangiensis</name>
    <name type="common">Patagonian moray cod</name>
    <dbReference type="NCBI Taxonomy" id="630683"/>
    <lineage>
        <taxon>Eukaryota</taxon>
        <taxon>Metazoa</taxon>
        <taxon>Chordata</taxon>
        <taxon>Craniata</taxon>
        <taxon>Vertebrata</taxon>
        <taxon>Euteleostomi</taxon>
        <taxon>Actinopterygii</taxon>
        <taxon>Neopterygii</taxon>
        <taxon>Teleostei</taxon>
        <taxon>Neoteleostei</taxon>
        <taxon>Acanthomorphata</taxon>
        <taxon>Zeiogadaria</taxon>
        <taxon>Gadariae</taxon>
        <taxon>Gadiformes</taxon>
        <taxon>Muraenolepidoidei</taxon>
        <taxon>Muraenolepididae</taxon>
        <taxon>Muraenolepis</taxon>
    </lineage>
</organism>
<comment type="caution">
    <text evidence="6">The sequence shown here is derived from an EMBL/GenBank/DDBJ whole genome shotgun (WGS) entry which is preliminary data.</text>
</comment>
<sequence length="2393" mass="260350">METLFLFCSVVLLHCSSASPGFAGKEFAFIFMQNYKPDISQTISITIIAQQAASVKVQVPSLNFVKEDILKADQSVTIQLPIQVQLQGSMKSSNTVLLEATADVTVTSFSNMKISADTALYFPISKWGSEYFIFTPTGTPQGQFKEFSVTNGKNNNRVEMSLKGDVVYGGQSYAAGQQLVVDLKPYESLQLQSSQDLTGSRIVSQQPVGVLSGHTCNFLFGDCNHVYEQLLPVSSWGSKFIVPSLNLQRRYDSIFIQASQPTQVTIKKGNSNKVESLTGGQSLEVHNTFPDSVFIEADHGIQVLMLFNGVMRSRRRTYDSFLMTILPMNFLCSSYSLVTKSGFSNIALIVALKLKKQELRLDGLPITNLVWHDVPGTDYAFSQVVVRQEPVRIVSSSGFGFGLYGFGLVQGRSFGAPAQCRHPAVNHGICWAIGDPHYQTFDGRRFDFMGTCTYLIAKNSELNSSLPTFEISAKNENRGNLQVSYVGLVTVKIAGFTITAVKSEIGRVRVDNSLWSLPVTLDGGKLQIIQSGRSVLIQTDFGLLVRYDWIDLLVVTMPPPFAGKTSGLCGNFNGDPNDDLTTPEGTQAAGELAFAASWKVPGLESGVQIQDWRKHAKCPYECPANSTYEQCGSACPATCSSPNAPSKCSLPCVETCTCNKGFVLIGGECQPAENCGCVHEGRYMAPGQSSWAEDSCQQRCTCVADSRSVQCQDVTCRPGTVCQVLKGIRDCHPISYSTCHARGDPHFVTFDKKRFDFQGTCLYQMVKHSAVSDLEAFEVLVQNDHRGNSQVSFAKLVEVKIYSLSIVLSRTYKDLVMVNGELANLPVYLAEGRVCVHKSGLYAVVSTTFGLKVYFDWNSAVSVTLPSNYIGQDPEGPFRDCHTKVDPADYFEDCVYDVCVFEGQRDMLCQAITSYSSACQAVGATVYSWRTTQFCEVKCPLNSLYEVCATGCPATCQSIFTPQGCEEPCREGCSCKDGFILSGELCVALSQCGCVHKNRYYKTHQLFYPDGKCDQECKCLLDGEVEYPCKSTTCSVGEECVIQEDQGVCVPTSNATCWAWGDPHYHTFDGYNYDFQGTCKYIYSMTCGELGGLTPFSISEQNGNRGSAVTSYVKEVALSVYGFNITVRMNQVGQVLVNGELVNVPFQLGKGKVIVSYYSDSALIVTDFGLRLLFDWNWKVDLHMPSTYQGRLCGLCGNYNGKTDDELQTQEGKAVSVVEEWGKSWMTSDQDTHCWNGCETCSPCVEDESKVYEGETLCGALVNTAGVFSACHGKVEPQTFMRSCVYDMCLNKGDRKLLCLAMASYADQCHQKGIHIDDWREKFSCQMNCQPHSHYIYSSPCQPSCPSPEQLQTCPGSVETCECDSGYVLSAGVCVLLAECGCSYQDRYYKLGESFWADGSCQSLCECQSSHQVVCRDASCTAGESCGVLDGTRACRPVFFATCVASGDLHYRTFDGRRFDFQGSGVYQLAALGSGGGTLTSFNVTVQNQQRGCTEVSSTRAVHLEIYGLQVTMSQEHPLEVMLDGVLVSLPFSSNGRLTVHRSGWTVVVQSISGITLTFDWNVVRLTVPSSCQGRVSGLCGNYNDQPEDDMTMKDGQTAPTPDRLGWSWLVLGLPTDPRQNVESCSESQRDVYKDRRYCGIIADGDGPFRSCHSQLDPATYLEECTYDACHQQGHQSSVCRAVAAYASACQILGVSPCLWRSDTFCPAVCPANSRYSLCAPACPVTCAKSSCVSSRPCTEGCVCDDGFLQSGHNCVPLGQCGCTYSGKYYRKGEVFYHEAGCGVECRCGENGAVSCQRSSCGPVEACQVVHAIKGCHPSEQAKCVSSGDSHFISLDGRSFDFQVTCAYTLAQVSGDMEGRGPIFTVTQRNEKGGNGNNTKTVSVEVYGYNMQLKGGVMWTVTVNDELMNLPVTLGDGQIRIDQEGGHIVLQTDFGLRVLYDSVYYLEVTVPSTYQGKMSGLCGNYNKDPADDFRLPNGTEAKSPEDFGKAWLADVPGKVCEGCETDCPVCAPTKSSEFGQIGWCGRITDPKGPFEPCHSTVDPKAYFHHCVSDLCMMIGSREALCSSMQAYASACHSAGAQPQPWRTSDYCPLECPAHSSYIQSGGCAGACASVLSLRNSGSGFEGCQCDGLLVWDGGKCVQMENCGCMLNGQYLSVGQAVVSRNCGSICECHWSGIIRCDALTCPSDQVCTLRDGVRGCHVKQGQCKVSSSGLLTTFDGASGAMGSLGAFEVASLCDDAANLWFRVVVDLRACRQDGGQDGSPGVVMLYVFFRDFTIAVSRQYATWVNGRRVGLPITVADKLSVTMGTDGVTVDKASSVTVKFSTSQEVIVTVGNHLAGQVCGACGDYNSDAENDLKLASGGVADKVSLMVASWRAEDFSTWWVLSCCLHIV</sequence>
<dbReference type="InterPro" id="IPR001846">
    <property type="entry name" value="VWF_type-D"/>
</dbReference>
<evidence type="ECO:0000313" key="6">
    <source>
        <dbReference type="EMBL" id="KAJ3598355.1"/>
    </source>
</evidence>
<accession>A0A9Q0E3U6</accession>
<dbReference type="SUPFAM" id="SSF57567">
    <property type="entry name" value="Serine protease inhibitors"/>
    <property type="match status" value="5"/>
</dbReference>
<dbReference type="Pfam" id="PF17517">
    <property type="entry name" value="IgGFc_binding"/>
    <property type="match status" value="1"/>
</dbReference>
<keyword evidence="4" id="KW-0732">Signal</keyword>
<dbReference type="Gene3D" id="2.10.25.10">
    <property type="entry name" value="Laminin"/>
    <property type="match status" value="3"/>
</dbReference>
<dbReference type="PROSITE" id="PS51233">
    <property type="entry name" value="VWFD"/>
    <property type="match status" value="6"/>
</dbReference>
<dbReference type="InterPro" id="IPR050780">
    <property type="entry name" value="Mucin_vWF_Thrombospondin_sf"/>
</dbReference>
<dbReference type="CDD" id="cd19941">
    <property type="entry name" value="TIL"/>
    <property type="match status" value="4"/>
</dbReference>
<gene>
    <name evidence="6" type="ORF">NHX12_001865</name>
</gene>
<evidence type="ECO:0000313" key="7">
    <source>
        <dbReference type="Proteomes" id="UP001148018"/>
    </source>
</evidence>
<keyword evidence="3" id="KW-0325">Glycoprotein</keyword>
<dbReference type="InterPro" id="IPR035234">
    <property type="entry name" value="IgGFc-bd_N"/>
</dbReference>